<name>A0A6H1TYA0_9CYAN</name>
<dbReference type="NCBIfam" id="NF041928">
    <property type="entry name" value="choice_anch_W"/>
    <property type="match status" value="1"/>
</dbReference>
<keyword evidence="2" id="KW-1185">Reference proteome</keyword>
<evidence type="ECO:0000313" key="1">
    <source>
        <dbReference type="EMBL" id="QIZ70339.1"/>
    </source>
</evidence>
<accession>A0A6H1TYA0</accession>
<dbReference type="KEGG" id="oxy:HCG48_06905"/>
<dbReference type="InterPro" id="IPR049671">
    <property type="entry name" value="Choice_anch_W"/>
</dbReference>
<reference evidence="1 2" key="1">
    <citation type="submission" date="2020-04" db="EMBL/GenBank/DDBJ databases">
        <authorList>
            <person name="Basu S."/>
            <person name="Maruthanayagam V."/>
            <person name="Chakraborty S."/>
            <person name="Pramanik A."/>
            <person name="Mukherjee J."/>
            <person name="Brink B."/>
        </authorList>
    </citation>
    <scope>NUCLEOTIDE SEQUENCE [LARGE SCALE GENOMIC DNA]</scope>
    <source>
        <strain evidence="1 2">AP17</strain>
    </source>
</reference>
<dbReference type="Proteomes" id="UP000500857">
    <property type="component" value="Chromosome"/>
</dbReference>
<organism evidence="1 2">
    <name type="scientific">Oxynema aestuarii AP17</name>
    <dbReference type="NCBI Taxonomy" id="2064643"/>
    <lineage>
        <taxon>Bacteria</taxon>
        <taxon>Bacillati</taxon>
        <taxon>Cyanobacteriota</taxon>
        <taxon>Cyanophyceae</taxon>
        <taxon>Oscillatoriophycideae</taxon>
        <taxon>Oscillatoriales</taxon>
        <taxon>Oscillatoriaceae</taxon>
        <taxon>Oxynema</taxon>
        <taxon>Oxynema aestuarii</taxon>
    </lineage>
</organism>
<dbReference type="InterPro" id="IPR013424">
    <property type="entry name" value="Ice-binding_C"/>
</dbReference>
<gene>
    <name evidence="1" type="ORF">HCG48_06905</name>
</gene>
<dbReference type="EMBL" id="CP051167">
    <property type="protein sequence ID" value="QIZ70339.1"/>
    <property type="molecule type" value="Genomic_DNA"/>
</dbReference>
<dbReference type="NCBIfam" id="TIGR02595">
    <property type="entry name" value="PEP_CTERM"/>
    <property type="match status" value="1"/>
</dbReference>
<dbReference type="AlphaFoldDB" id="A0A6H1TYA0"/>
<sequence length="273" mass="29250">MDLKVSRDRILGSDRARILGEVIANRTVSGEEKMNLSKNLFSLTVATLGLLALPSAARAFSLSAVDNDYDFNALNPNLSFVAEGRFGNNARNGDYELDIHGVDTSNPTRTQDQANFTWTNGLLTEFSLTFDALTRAVTYIVGGQTLNATANSNPINDIFIRTRAATADTSILLSNLFLNGVDLLGSSLADNADDGVEYLRISGVSDSFTLTGTSLMSWTDSNMPRNSRLAYQIKVGSADGGAEAVPEPVSILGLALGGSGLAMMRRKRNLQKS</sequence>
<protein>
    <submittedName>
        <fullName evidence="1">PEP-CTERM sorting domain-containing protein</fullName>
    </submittedName>
</protein>
<proteinExistence type="predicted"/>
<evidence type="ECO:0000313" key="2">
    <source>
        <dbReference type="Proteomes" id="UP000500857"/>
    </source>
</evidence>